<dbReference type="InterPro" id="IPR007296">
    <property type="entry name" value="DUF403"/>
</dbReference>
<evidence type="ECO:0000259" key="2">
    <source>
        <dbReference type="Pfam" id="PF14403"/>
    </source>
</evidence>
<dbReference type="SUPFAM" id="SSF56059">
    <property type="entry name" value="Glutathione synthetase ATP-binding domain-like"/>
    <property type="match status" value="1"/>
</dbReference>
<evidence type="ECO:0000259" key="1">
    <source>
        <dbReference type="Pfam" id="PF04168"/>
    </source>
</evidence>
<dbReference type="STRING" id="481448.Minf_0533"/>
<dbReference type="EMBL" id="CP000975">
    <property type="protein sequence ID" value="ACD82591.1"/>
    <property type="molecule type" value="Genomic_DNA"/>
</dbReference>
<feature type="domain" description="DUF403" evidence="1">
    <location>
        <begin position="470"/>
        <end position="788"/>
    </location>
</feature>
<reference evidence="3 4" key="1">
    <citation type="journal article" date="2008" name="Biol. Direct">
        <title>Complete genome sequence of the extremely acidophilic methanotroph isolate V4, Methylacidiphilum infernorum, a representative of the bacterial phylum Verrucomicrobia.</title>
        <authorList>
            <person name="Hou S."/>
            <person name="Makarova K.S."/>
            <person name="Saw J.H."/>
            <person name="Senin P."/>
            <person name="Ly B.V."/>
            <person name="Zhou Z."/>
            <person name="Ren Y."/>
            <person name="Wang J."/>
            <person name="Galperin M.Y."/>
            <person name="Omelchenko M.V."/>
            <person name="Wolf Y.I."/>
            <person name="Yutin N."/>
            <person name="Koonin E.V."/>
            <person name="Stott M.B."/>
            <person name="Mountain B.W."/>
            <person name="Crowe M.A."/>
            <person name="Smirnova A.V."/>
            <person name="Dunfield P.F."/>
            <person name="Feng L."/>
            <person name="Wang L."/>
            <person name="Alam M."/>
        </authorList>
    </citation>
    <scope>NUCLEOTIDE SEQUENCE [LARGE SCALE GENOMIC DNA]</scope>
    <source>
        <strain evidence="4">Isolate V4</strain>
    </source>
</reference>
<protein>
    <submittedName>
        <fullName evidence="3">Uncharacterized conserved protein, fusion of DUF403 and DUF404 domains</fullName>
    </submittedName>
</protein>
<dbReference type="eggNOG" id="COG2307">
    <property type="taxonomic scope" value="Bacteria"/>
</dbReference>
<sequence length="803" mass="91743">MDPFKVEIKTMIGQNCYNLAASLTEENLDMVQKALSLHFELMGIFPNPLDKPGDFSIDPWPILLCGDDWMAIRSGVEQRMEAWGKFLKDLYSEKKIFRDKIIPFEPFLSSSGYRRECVFLEPLGGEYISIFSCELAKEKNGNWIVLKEELAMPQNIMLAEEIRRALRKTLPGLFQGMEPVQCFDYPERILEALSHGLPDNKEGIAALVTEKPGDWEAAMLARRMGVPLFLASDLIVLEGKLYAKTLNGLEPIAILLRRIKDGRLDPIATRCSIEEGIAGLFWCLRKSSLKLVNAAGSGIASDPLLQSQLSNMIGYYLGEKPLLGTLPSYPAWDPDVFALFLDSPMDYIIKDREGRRLGLEEVDQLLSEAKKKRLKKSELSLFILQEKLSFKPFPSFYNSSLEHKPCSLVFLGIVKGNQPELLPVVFGQVLQDQHTRLLLKDVWLFQESPALFPSLSLDFLSAPTNRIGPLSRVAESMYWLGRYLVRALQLNHILLSFRSFDNGFPPGNEPRLSFFLQEMADFFLIPSLKSLSFPDSSTLFYRFFVGTQGEDSVMNCFSRCFENGAKIRDCLPPEVWIALSSLYFRLHQLIAEGKRAEEDQKLSDFSSGIDRILCAIDEHLLRNELWKFFQLGRFYEKARFSIFLTRLCSKLIEREEPQGYDFLALLEGILKLSSALYAYRSLYHYPFSAEKIIALFLFDCQFPRSISFCLNQIESMLGFIEKFPGMSGKPLSFLRYMIAKVGRWADEWKETGSSQAANKDKLLIYKPWIEQIQKELFDFHLLLTDSYFTHQSTLQCGAEPAKA</sequence>
<dbReference type="InterPro" id="IPR025841">
    <property type="entry name" value="CP_ATPgrasp_2"/>
</dbReference>
<dbReference type="AlphaFoldDB" id="B3DZH4"/>
<proteinExistence type="predicted"/>
<dbReference type="HOGENOM" id="CLU_013951_1_0_0"/>
<feature type="domain" description="Circularly permuted ATP-grasp type 2" evidence="2">
    <location>
        <begin position="61"/>
        <end position="408"/>
    </location>
</feature>
<dbReference type="PANTHER" id="PTHR34595">
    <property type="entry name" value="BLR5612 PROTEIN"/>
    <property type="match status" value="1"/>
</dbReference>
<dbReference type="KEGG" id="min:Minf_0533"/>
<dbReference type="InterPro" id="IPR051680">
    <property type="entry name" value="ATP-dep_Glu-Cys_Ligase-2"/>
</dbReference>
<organism evidence="3 4">
    <name type="scientific">Methylacidiphilum infernorum (isolate V4)</name>
    <name type="common">Methylokorus infernorum (strain V4)</name>
    <dbReference type="NCBI Taxonomy" id="481448"/>
    <lineage>
        <taxon>Bacteria</taxon>
        <taxon>Pseudomonadati</taxon>
        <taxon>Verrucomicrobiota</taxon>
        <taxon>Methylacidiphilae</taxon>
        <taxon>Methylacidiphilales</taxon>
        <taxon>Methylacidiphilaceae</taxon>
        <taxon>Methylacidiphilum (ex Ratnadevi et al. 2023)</taxon>
    </lineage>
</organism>
<dbReference type="Pfam" id="PF14403">
    <property type="entry name" value="CP_ATPgrasp_2"/>
    <property type="match status" value="1"/>
</dbReference>
<evidence type="ECO:0000313" key="3">
    <source>
        <dbReference type="EMBL" id="ACD82591.1"/>
    </source>
</evidence>
<evidence type="ECO:0000313" key="4">
    <source>
        <dbReference type="Proteomes" id="UP000009149"/>
    </source>
</evidence>
<dbReference type="PANTHER" id="PTHR34595:SF7">
    <property type="entry name" value="SLL1039 PROTEIN"/>
    <property type="match status" value="1"/>
</dbReference>
<dbReference type="Pfam" id="PF04168">
    <property type="entry name" value="Alpha-E"/>
    <property type="match status" value="1"/>
</dbReference>
<dbReference type="Gene3D" id="3.40.50.11290">
    <property type="match status" value="1"/>
</dbReference>
<dbReference type="eggNOG" id="COG2308">
    <property type="taxonomic scope" value="Bacteria"/>
</dbReference>
<dbReference type="Proteomes" id="UP000009149">
    <property type="component" value="Chromosome"/>
</dbReference>
<accession>B3DZH4</accession>
<gene>
    <name evidence="3" type="ordered locus">Minf_0533</name>
</gene>
<name>B3DZH4_METI4</name>